<feature type="transmembrane region" description="Helical" evidence="1">
    <location>
        <begin position="184"/>
        <end position="205"/>
    </location>
</feature>
<dbReference type="AlphaFoldDB" id="S8DX65"/>
<dbReference type="Proteomes" id="UP000015241">
    <property type="component" value="Unassembled WGS sequence"/>
</dbReference>
<feature type="domain" description="DUF6534" evidence="2">
    <location>
        <begin position="148"/>
        <end position="217"/>
    </location>
</feature>
<evidence type="ECO:0000256" key="1">
    <source>
        <dbReference type="SAM" id="Phobius"/>
    </source>
</evidence>
<reference evidence="3 4" key="1">
    <citation type="journal article" date="2012" name="Science">
        <title>The Paleozoic origin of enzymatic lignin decomposition reconstructed from 31 fungal genomes.</title>
        <authorList>
            <person name="Floudas D."/>
            <person name="Binder M."/>
            <person name="Riley R."/>
            <person name="Barry K."/>
            <person name="Blanchette R.A."/>
            <person name="Henrissat B."/>
            <person name="Martinez A.T."/>
            <person name="Otillar R."/>
            <person name="Spatafora J.W."/>
            <person name="Yadav J.S."/>
            <person name="Aerts A."/>
            <person name="Benoit I."/>
            <person name="Boyd A."/>
            <person name="Carlson A."/>
            <person name="Copeland A."/>
            <person name="Coutinho P.M."/>
            <person name="de Vries R.P."/>
            <person name="Ferreira P."/>
            <person name="Findley K."/>
            <person name="Foster B."/>
            <person name="Gaskell J."/>
            <person name="Glotzer D."/>
            <person name="Gorecki P."/>
            <person name="Heitman J."/>
            <person name="Hesse C."/>
            <person name="Hori C."/>
            <person name="Igarashi K."/>
            <person name="Jurgens J.A."/>
            <person name="Kallen N."/>
            <person name="Kersten P."/>
            <person name="Kohler A."/>
            <person name="Kuees U."/>
            <person name="Kumar T.K.A."/>
            <person name="Kuo A."/>
            <person name="LaButti K."/>
            <person name="Larrondo L.F."/>
            <person name="Lindquist E."/>
            <person name="Ling A."/>
            <person name="Lombard V."/>
            <person name="Lucas S."/>
            <person name="Lundell T."/>
            <person name="Martin R."/>
            <person name="McLaughlin D.J."/>
            <person name="Morgenstern I."/>
            <person name="Morin E."/>
            <person name="Murat C."/>
            <person name="Nagy L.G."/>
            <person name="Nolan M."/>
            <person name="Ohm R.A."/>
            <person name="Patyshakuliyeva A."/>
            <person name="Rokas A."/>
            <person name="Ruiz-Duenas F.J."/>
            <person name="Sabat G."/>
            <person name="Salamov A."/>
            <person name="Samejima M."/>
            <person name="Schmutz J."/>
            <person name="Slot J.C."/>
            <person name="St John F."/>
            <person name="Stenlid J."/>
            <person name="Sun H."/>
            <person name="Sun S."/>
            <person name="Syed K."/>
            <person name="Tsang A."/>
            <person name="Wiebenga A."/>
            <person name="Young D."/>
            <person name="Pisabarro A."/>
            <person name="Eastwood D.C."/>
            <person name="Martin F."/>
            <person name="Cullen D."/>
            <person name="Grigoriev I.V."/>
            <person name="Hibbett D.S."/>
        </authorList>
    </citation>
    <scope>NUCLEOTIDE SEQUENCE</scope>
    <source>
        <strain evidence="4">FP-58527</strain>
    </source>
</reference>
<dbReference type="EMBL" id="KE504202">
    <property type="protein sequence ID" value="EPS95718.1"/>
    <property type="molecule type" value="Genomic_DNA"/>
</dbReference>
<dbReference type="STRING" id="743788.S8DX65"/>
<dbReference type="OrthoDB" id="2751245at2759"/>
<keyword evidence="1" id="KW-1133">Transmembrane helix</keyword>
<dbReference type="HOGENOM" id="CLU_046025_5_1_1"/>
<accession>S8DX65</accession>
<dbReference type="InParanoid" id="S8DX65"/>
<dbReference type="Pfam" id="PF20152">
    <property type="entry name" value="DUF6534"/>
    <property type="match status" value="1"/>
</dbReference>
<dbReference type="InterPro" id="IPR045339">
    <property type="entry name" value="DUF6534"/>
</dbReference>
<evidence type="ECO:0000313" key="4">
    <source>
        <dbReference type="Proteomes" id="UP000015241"/>
    </source>
</evidence>
<evidence type="ECO:0000313" key="3">
    <source>
        <dbReference type="EMBL" id="EPS95718.1"/>
    </source>
</evidence>
<feature type="transmembrane region" description="Helical" evidence="1">
    <location>
        <begin position="142"/>
        <end position="163"/>
    </location>
</feature>
<sequence>MTGPNLHLDNTIGCFFVGMVLATILYGCTCAQVLYYLWQYPEDRMNFKLFGSRHGYHGYPHPVLDLYYILTIWKLVGERWFQLPITVMAYSTIDSLTIASDELRVGVSIWHSITHPALPGVFMSSKGRGPLITVTVRQTASFLQPLFAAIADIYITVALTMLLRREKSEFKRTSSILRKLTVHIINRGVLTAILQSLQAILFAAYRSNGFYWSLFAFPGTRGTCPSQVAPQLLIEMF</sequence>
<keyword evidence="1" id="KW-0472">Membrane</keyword>
<name>S8DX65_FOMSC</name>
<organism evidence="3 4">
    <name type="scientific">Fomitopsis schrenkii</name>
    <name type="common">Brown rot fungus</name>
    <dbReference type="NCBI Taxonomy" id="2126942"/>
    <lineage>
        <taxon>Eukaryota</taxon>
        <taxon>Fungi</taxon>
        <taxon>Dikarya</taxon>
        <taxon>Basidiomycota</taxon>
        <taxon>Agaricomycotina</taxon>
        <taxon>Agaricomycetes</taxon>
        <taxon>Polyporales</taxon>
        <taxon>Fomitopsis</taxon>
    </lineage>
</organism>
<protein>
    <recommendedName>
        <fullName evidence="2">DUF6534 domain-containing protein</fullName>
    </recommendedName>
</protein>
<proteinExistence type="predicted"/>
<gene>
    <name evidence="3" type="ORF">FOMPIDRAFT_1019310</name>
</gene>
<feature type="transmembrane region" description="Helical" evidence="1">
    <location>
        <begin position="12"/>
        <end position="38"/>
    </location>
</feature>
<evidence type="ECO:0000259" key="2">
    <source>
        <dbReference type="Pfam" id="PF20152"/>
    </source>
</evidence>
<keyword evidence="1" id="KW-0812">Transmembrane</keyword>
<keyword evidence="4" id="KW-1185">Reference proteome</keyword>